<dbReference type="PANTHER" id="PTHR47966">
    <property type="entry name" value="BETA-SITE APP-CLEAVING ENZYME, ISOFORM A-RELATED"/>
    <property type="match status" value="1"/>
</dbReference>
<sequence>MKFPLSSSLVFYLSLLLDELPRAQAIRFPIQGRIGGFGPSDATNARSLNRLGARASIEGTPDITNSGNTMYKTNITLNGKQFNVLIDTGSSDLTVTGDVPNAGDTGKTAGVTYALGDTKGPVKTATLNFEGFTVQNQAFIQQPVDSSHSEGDGILGLGPSSGSEVLAQVGKNTGDPVLDRIFRQNLTTPNFLTILLGRADDPTDTFVGDITVGEVVSPFENITSQPRLPVTEVSARSGQRWTAYLDVNGIIGPDGQHIVTPKKANGNRLNVLFDSGFTFPQVSKRIADAIYSRVPGAKFTTVSNAPGQMWTLPCSTELNVTYLFSNVSYPVHPLDTVTSAFRGPADANGDPTCVGAFQPISLSDQGFDIILGMSFLRNAYMLINFGDYVDGAASKVGDPYIQLLPLTDPAEAHRDFVQVRMGGIDRSADLKLRPALTDTSDDDDDDSTTVSSDDNIKKYLPYIIAGSVAGGLILLALVLYACFGGSKKKYRPLHDPAPAGLPGHGPPPFQQYRPSRRY</sequence>
<dbReference type="OMA" id="TCVGAFQ"/>
<evidence type="ECO:0000313" key="7">
    <source>
        <dbReference type="EMBL" id="OJT10440.1"/>
    </source>
</evidence>
<dbReference type="InterPro" id="IPR001461">
    <property type="entry name" value="Aspartic_peptidase_A1"/>
</dbReference>
<keyword evidence="4" id="KW-0472">Membrane</keyword>
<dbReference type="InterPro" id="IPR034164">
    <property type="entry name" value="Pepsin-like_dom"/>
</dbReference>
<keyword evidence="2" id="KW-0645">Protease</keyword>
<dbReference type="GO" id="GO:0006508">
    <property type="term" value="P:proteolysis"/>
    <property type="evidence" value="ECO:0007669"/>
    <property type="project" value="InterPro"/>
</dbReference>
<organism evidence="7 8">
    <name type="scientific">Trametes pubescens</name>
    <name type="common">White-rot fungus</name>
    <dbReference type="NCBI Taxonomy" id="154538"/>
    <lineage>
        <taxon>Eukaryota</taxon>
        <taxon>Fungi</taxon>
        <taxon>Dikarya</taxon>
        <taxon>Basidiomycota</taxon>
        <taxon>Agaricomycotina</taxon>
        <taxon>Agaricomycetes</taxon>
        <taxon>Polyporales</taxon>
        <taxon>Polyporaceae</taxon>
        <taxon>Trametes</taxon>
    </lineage>
</organism>
<dbReference type="SUPFAM" id="SSF50630">
    <property type="entry name" value="Acid proteases"/>
    <property type="match status" value="1"/>
</dbReference>
<keyword evidence="4" id="KW-0812">Transmembrane</keyword>
<reference evidence="7 8" key="1">
    <citation type="submission" date="2016-10" db="EMBL/GenBank/DDBJ databases">
        <title>Genome sequence of the basidiomycete white-rot fungus Trametes pubescens.</title>
        <authorList>
            <person name="Makela M.R."/>
            <person name="Granchi Z."/>
            <person name="Peng M."/>
            <person name="De Vries R.P."/>
            <person name="Grigoriev I."/>
            <person name="Riley R."/>
            <person name="Hilden K."/>
        </authorList>
    </citation>
    <scope>NUCLEOTIDE SEQUENCE [LARGE SCALE GENOMIC DNA]</scope>
    <source>
        <strain evidence="7 8">FBCC735</strain>
    </source>
</reference>
<comment type="similarity">
    <text evidence="1">Belongs to the peptidase A1 family.</text>
</comment>
<evidence type="ECO:0000259" key="6">
    <source>
        <dbReference type="PROSITE" id="PS51767"/>
    </source>
</evidence>
<dbReference type="InterPro" id="IPR033121">
    <property type="entry name" value="PEPTIDASE_A1"/>
</dbReference>
<dbReference type="PROSITE" id="PS51767">
    <property type="entry name" value="PEPTIDASE_A1"/>
    <property type="match status" value="1"/>
</dbReference>
<feature type="transmembrane region" description="Helical" evidence="4">
    <location>
        <begin position="459"/>
        <end position="483"/>
    </location>
</feature>
<dbReference type="CDD" id="cd05471">
    <property type="entry name" value="pepsin_like"/>
    <property type="match status" value="1"/>
</dbReference>
<dbReference type="OrthoDB" id="15189at2759"/>
<dbReference type="Pfam" id="PF00026">
    <property type="entry name" value="Asp"/>
    <property type="match status" value="1"/>
</dbReference>
<dbReference type="Gene3D" id="2.40.70.10">
    <property type="entry name" value="Acid Proteases"/>
    <property type="match status" value="2"/>
</dbReference>
<dbReference type="InterPro" id="IPR001969">
    <property type="entry name" value="Aspartic_peptidase_AS"/>
</dbReference>
<evidence type="ECO:0000313" key="8">
    <source>
        <dbReference type="Proteomes" id="UP000184267"/>
    </source>
</evidence>
<feature type="domain" description="Peptidase A1" evidence="6">
    <location>
        <begin position="71"/>
        <end position="393"/>
    </location>
</feature>
<keyword evidence="2" id="KW-0064">Aspartyl protease</keyword>
<dbReference type="InterPro" id="IPR021109">
    <property type="entry name" value="Peptidase_aspartic_dom_sf"/>
</dbReference>
<comment type="caution">
    <text evidence="7">The sequence shown here is derived from an EMBL/GenBank/DDBJ whole genome shotgun (WGS) entry which is preliminary data.</text>
</comment>
<dbReference type="EMBL" id="MNAD01000776">
    <property type="protein sequence ID" value="OJT10440.1"/>
    <property type="molecule type" value="Genomic_DNA"/>
</dbReference>
<dbReference type="PANTHER" id="PTHR47966:SF51">
    <property type="entry name" value="BETA-SITE APP-CLEAVING ENZYME, ISOFORM A-RELATED"/>
    <property type="match status" value="1"/>
</dbReference>
<evidence type="ECO:0000256" key="3">
    <source>
        <dbReference type="SAM" id="MobiDB-lite"/>
    </source>
</evidence>
<evidence type="ECO:0000256" key="5">
    <source>
        <dbReference type="SAM" id="SignalP"/>
    </source>
</evidence>
<dbReference type="PROSITE" id="PS00141">
    <property type="entry name" value="ASP_PROTEASE"/>
    <property type="match status" value="1"/>
</dbReference>
<feature type="signal peptide" evidence="5">
    <location>
        <begin position="1"/>
        <end position="25"/>
    </location>
</feature>
<accession>A0A1M2VSC0</accession>
<keyword evidence="2" id="KW-0378">Hydrolase</keyword>
<proteinExistence type="inferred from homology"/>
<evidence type="ECO:0000256" key="2">
    <source>
        <dbReference type="ARBA" id="ARBA00022750"/>
    </source>
</evidence>
<feature type="chain" id="PRO_5012792861" description="Peptidase A1 domain-containing protein" evidence="5">
    <location>
        <begin position="26"/>
        <end position="518"/>
    </location>
</feature>
<feature type="region of interest" description="Disordered" evidence="3">
    <location>
        <begin position="494"/>
        <end position="518"/>
    </location>
</feature>
<dbReference type="AlphaFoldDB" id="A0A1M2VSC0"/>
<dbReference type="Proteomes" id="UP000184267">
    <property type="component" value="Unassembled WGS sequence"/>
</dbReference>
<name>A0A1M2VSC0_TRAPU</name>
<protein>
    <recommendedName>
        <fullName evidence="6">Peptidase A1 domain-containing protein</fullName>
    </recommendedName>
</protein>
<dbReference type="GO" id="GO:0004190">
    <property type="term" value="F:aspartic-type endopeptidase activity"/>
    <property type="evidence" value="ECO:0007669"/>
    <property type="project" value="UniProtKB-KW"/>
</dbReference>
<keyword evidence="4" id="KW-1133">Transmembrane helix</keyword>
<dbReference type="STRING" id="154538.A0A1M2VSC0"/>
<gene>
    <name evidence="7" type="ORF">TRAPUB_13039</name>
</gene>
<evidence type="ECO:0000256" key="1">
    <source>
        <dbReference type="ARBA" id="ARBA00007447"/>
    </source>
</evidence>
<keyword evidence="5" id="KW-0732">Signal</keyword>
<evidence type="ECO:0000256" key="4">
    <source>
        <dbReference type="SAM" id="Phobius"/>
    </source>
</evidence>
<keyword evidence="8" id="KW-1185">Reference proteome</keyword>